<evidence type="ECO:0000313" key="3">
    <source>
        <dbReference type="Proteomes" id="UP000735302"/>
    </source>
</evidence>
<sequence length="384" mass="41685">MDKVGLGEIVTAKMTVEESLVSTCRVCRDLPSVQLLNSRHCSGRGNSAGVCRELWTPELLVLGLARNSGNGGHGGRVERGERGEASYRSGIGLSRTPSHLADPANRTFIQERLTRFLSPVFDVRVSTPGLEYLPSVRSHDWLAANFRCNRPKTSQNHSSVLQNTLSPTEGHVKRVHYMDKGLDIDRLTSTSPPPRSQPTSAPAGPSQASYHPRGYTSPRSGLWPGSGRGQHRPDDSASHSSGSTSDSGRGGSSEEGDGQGHLGHTHNPKQHSVVVTIGDGDPTTGSNAPDRKHKQTRTRTDGCRDKGPLYVDHLWFGLGIHFVVSARRLGIESLLEISLKQKSLSEIRPRVASDLGQPISKAVMGDPISCLRLRIFFPIFCENT</sequence>
<gene>
    <name evidence="2" type="ORF">PoB_003581600</name>
</gene>
<keyword evidence="3" id="KW-1185">Reference proteome</keyword>
<feature type="region of interest" description="Disordered" evidence="1">
    <location>
        <begin position="184"/>
        <end position="301"/>
    </location>
</feature>
<feature type="compositionally biased region" description="Polar residues" evidence="1">
    <location>
        <begin position="152"/>
        <end position="167"/>
    </location>
</feature>
<feature type="compositionally biased region" description="Low complexity" evidence="1">
    <location>
        <begin position="238"/>
        <end position="247"/>
    </location>
</feature>
<proteinExistence type="predicted"/>
<comment type="caution">
    <text evidence="2">The sequence shown here is derived from an EMBL/GenBank/DDBJ whole genome shotgun (WGS) entry which is preliminary data.</text>
</comment>
<evidence type="ECO:0000313" key="2">
    <source>
        <dbReference type="EMBL" id="GFO09311.1"/>
    </source>
</evidence>
<dbReference type="EMBL" id="BLXT01004061">
    <property type="protein sequence ID" value="GFO09311.1"/>
    <property type="molecule type" value="Genomic_DNA"/>
</dbReference>
<organism evidence="2 3">
    <name type="scientific">Plakobranchus ocellatus</name>
    <dbReference type="NCBI Taxonomy" id="259542"/>
    <lineage>
        <taxon>Eukaryota</taxon>
        <taxon>Metazoa</taxon>
        <taxon>Spiralia</taxon>
        <taxon>Lophotrochozoa</taxon>
        <taxon>Mollusca</taxon>
        <taxon>Gastropoda</taxon>
        <taxon>Heterobranchia</taxon>
        <taxon>Euthyneura</taxon>
        <taxon>Panpulmonata</taxon>
        <taxon>Sacoglossa</taxon>
        <taxon>Placobranchoidea</taxon>
        <taxon>Plakobranchidae</taxon>
        <taxon>Plakobranchus</taxon>
    </lineage>
</organism>
<reference evidence="2 3" key="1">
    <citation type="journal article" date="2021" name="Elife">
        <title>Chloroplast acquisition without the gene transfer in kleptoplastic sea slugs, Plakobranchus ocellatus.</title>
        <authorList>
            <person name="Maeda T."/>
            <person name="Takahashi S."/>
            <person name="Yoshida T."/>
            <person name="Shimamura S."/>
            <person name="Takaki Y."/>
            <person name="Nagai Y."/>
            <person name="Toyoda A."/>
            <person name="Suzuki Y."/>
            <person name="Arimoto A."/>
            <person name="Ishii H."/>
            <person name="Satoh N."/>
            <person name="Nishiyama T."/>
            <person name="Hasebe M."/>
            <person name="Maruyama T."/>
            <person name="Minagawa J."/>
            <person name="Obokata J."/>
            <person name="Shigenobu S."/>
        </authorList>
    </citation>
    <scope>NUCLEOTIDE SEQUENCE [LARGE SCALE GENOMIC DNA]</scope>
</reference>
<dbReference type="AlphaFoldDB" id="A0AAV4ADP4"/>
<accession>A0AAV4ADP4</accession>
<feature type="region of interest" description="Disordered" evidence="1">
    <location>
        <begin position="152"/>
        <end position="171"/>
    </location>
</feature>
<protein>
    <submittedName>
        <fullName evidence="2">Uncharacterized protein</fullName>
    </submittedName>
</protein>
<dbReference type="Proteomes" id="UP000735302">
    <property type="component" value="Unassembled WGS sequence"/>
</dbReference>
<evidence type="ECO:0000256" key="1">
    <source>
        <dbReference type="SAM" id="MobiDB-lite"/>
    </source>
</evidence>
<name>A0AAV4ADP4_9GAST</name>